<dbReference type="AlphaFoldDB" id="A0A0E0K094"/>
<feature type="region of interest" description="Disordered" evidence="1">
    <location>
        <begin position="84"/>
        <end position="123"/>
    </location>
</feature>
<feature type="compositionally biased region" description="Basic and acidic residues" evidence="1">
    <location>
        <begin position="93"/>
        <end position="112"/>
    </location>
</feature>
<evidence type="ECO:0000256" key="1">
    <source>
        <dbReference type="SAM" id="MobiDB-lite"/>
    </source>
</evidence>
<accession>A0A0E0K094</accession>
<dbReference type="EnsemblPlants" id="OPUNC02G16120.1">
    <property type="protein sequence ID" value="OPUNC02G16120.1"/>
    <property type="gene ID" value="OPUNC02G16120"/>
</dbReference>
<sequence>MEGRGGVAGVRRKEDCGPNGGTLAAAAGSGGGGMTTAQRRQGVVAVLGVWQAEPAGAKCASCRCPLAVSPVPPRPLAARHCHLALGSPLSPRLGEKSEERRRGEEEREDATRGKKAGSLTDRL</sequence>
<organism evidence="2">
    <name type="scientific">Oryza punctata</name>
    <name type="common">Red rice</name>
    <dbReference type="NCBI Taxonomy" id="4537"/>
    <lineage>
        <taxon>Eukaryota</taxon>
        <taxon>Viridiplantae</taxon>
        <taxon>Streptophyta</taxon>
        <taxon>Embryophyta</taxon>
        <taxon>Tracheophyta</taxon>
        <taxon>Spermatophyta</taxon>
        <taxon>Magnoliopsida</taxon>
        <taxon>Liliopsida</taxon>
        <taxon>Poales</taxon>
        <taxon>Poaceae</taxon>
        <taxon>BOP clade</taxon>
        <taxon>Oryzoideae</taxon>
        <taxon>Oryzeae</taxon>
        <taxon>Oryzinae</taxon>
        <taxon>Oryza</taxon>
    </lineage>
</organism>
<evidence type="ECO:0000313" key="3">
    <source>
        <dbReference type="Proteomes" id="UP000026962"/>
    </source>
</evidence>
<feature type="region of interest" description="Disordered" evidence="1">
    <location>
        <begin position="1"/>
        <end position="36"/>
    </location>
</feature>
<reference evidence="2" key="1">
    <citation type="submission" date="2015-04" db="UniProtKB">
        <authorList>
            <consortium name="EnsemblPlants"/>
        </authorList>
    </citation>
    <scope>IDENTIFICATION</scope>
</reference>
<evidence type="ECO:0000313" key="2">
    <source>
        <dbReference type="EnsemblPlants" id="OPUNC02G16120.1"/>
    </source>
</evidence>
<dbReference type="HOGENOM" id="CLU_2018964_0_0_1"/>
<dbReference type="Proteomes" id="UP000026962">
    <property type="component" value="Chromosome 2"/>
</dbReference>
<reference evidence="2" key="2">
    <citation type="submission" date="2018-05" db="EMBL/GenBank/DDBJ databases">
        <title>OpunRS2 (Oryza punctata Reference Sequence Version 2).</title>
        <authorList>
            <person name="Zhang J."/>
            <person name="Kudrna D."/>
            <person name="Lee S."/>
            <person name="Talag J."/>
            <person name="Welchert J."/>
            <person name="Wing R.A."/>
        </authorList>
    </citation>
    <scope>NUCLEOTIDE SEQUENCE [LARGE SCALE GENOMIC DNA]</scope>
</reference>
<dbReference type="Gramene" id="OPUNC02G16120.1">
    <property type="protein sequence ID" value="OPUNC02G16120.1"/>
    <property type="gene ID" value="OPUNC02G16120"/>
</dbReference>
<protein>
    <submittedName>
        <fullName evidence="2">Uncharacterized protein</fullName>
    </submittedName>
</protein>
<keyword evidence="3" id="KW-1185">Reference proteome</keyword>
<proteinExistence type="predicted"/>
<name>A0A0E0K094_ORYPU</name>